<keyword evidence="1" id="KW-0808">Transferase</keyword>
<dbReference type="Gene3D" id="3.40.366.10">
    <property type="entry name" value="Malonyl-Coenzyme A Acyl Carrier Protein, domain 2"/>
    <property type="match status" value="1"/>
</dbReference>
<dbReference type="PANTHER" id="PTHR43775">
    <property type="entry name" value="FATTY ACID SYNTHASE"/>
    <property type="match status" value="1"/>
</dbReference>
<dbReference type="OrthoDB" id="4779776at2759"/>
<dbReference type="GO" id="GO:0006633">
    <property type="term" value="P:fatty acid biosynthetic process"/>
    <property type="evidence" value="ECO:0007669"/>
    <property type="project" value="TreeGrafter"/>
</dbReference>
<organism evidence="3 4">
    <name type="scientific">Lachnellula cervina</name>
    <dbReference type="NCBI Taxonomy" id="1316786"/>
    <lineage>
        <taxon>Eukaryota</taxon>
        <taxon>Fungi</taxon>
        <taxon>Dikarya</taxon>
        <taxon>Ascomycota</taxon>
        <taxon>Pezizomycotina</taxon>
        <taxon>Leotiomycetes</taxon>
        <taxon>Helotiales</taxon>
        <taxon>Lachnaceae</taxon>
        <taxon>Lachnellula</taxon>
    </lineage>
</organism>
<protein>
    <submittedName>
        <fullName evidence="3">Highly reducing polyketide synthase FUM1</fullName>
    </submittedName>
</protein>
<dbReference type="Proteomes" id="UP000481288">
    <property type="component" value="Unassembled WGS sequence"/>
</dbReference>
<evidence type="ECO:0000256" key="2">
    <source>
        <dbReference type="ARBA" id="ARBA00023268"/>
    </source>
</evidence>
<name>A0A7D8UV89_9HELO</name>
<evidence type="ECO:0000256" key="1">
    <source>
        <dbReference type="ARBA" id="ARBA00022679"/>
    </source>
</evidence>
<dbReference type="GO" id="GO:0004312">
    <property type="term" value="F:fatty acid synthase activity"/>
    <property type="evidence" value="ECO:0007669"/>
    <property type="project" value="TreeGrafter"/>
</dbReference>
<dbReference type="AlphaFoldDB" id="A0A7D8UV89"/>
<evidence type="ECO:0000313" key="3">
    <source>
        <dbReference type="EMBL" id="TVY58529.1"/>
    </source>
</evidence>
<gene>
    <name evidence="3" type="primary">FUM1_3</name>
    <name evidence="3" type="ORF">LCER1_G000883</name>
</gene>
<dbReference type="SUPFAM" id="SSF55048">
    <property type="entry name" value="Probable ACP-binding domain of malonyl-CoA ACP transacylase"/>
    <property type="match status" value="1"/>
</dbReference>
<proteinExistence type="predicted"/>
<dbReference type="PANTHER" id="PTHR43775:SF49">
    <property type="entry name" value="SYNTHASE, PUTATIVE (JCVI)-RELATED"/>
    <property type="match status" value="1"/>
</dbReference>
<keyword evidence="2" id="KW-0511">Multifunctional enzyme</keyword>
<accession>A0A7D8UV89</accession>
<dbReference type="InterPro" id="IPR016036">
    <property type="entry name" value="Malonyl_transacylase_ACP-bd"/>
</dbReference>
<sequence length="148" mass="16743">MHQNALLNIDDRAILAEPEFSQPMCTAIQIPLVDFLQNWGWGNCCYICGWYSHNEGSCHGRFLRGYVSRKSTMRGGMAAVGLGRDKVQPYLPPGVRIACENSGQNVTVNGDVKPLKKVMSQIKTDFPDTFIRKLLVKMTYYSHQMEQI</sequence>
<keyword evidence="4" id="KW-1185">Reference proteome</keyword>
<evidence type="ECO:0000313" key="4">
    <source>
        <dbReference type="Proteomes" id="UP000481288"/>
    </source>
</evidence>
<reference evidence="3 4" key="1">
    <citation type="submission" date="2018-05" db="EMBL/GenBank/DDBJ databases">
        <title>Whole genome sequencing for identification of molecular markers to develop diagnostic detection tools for the regulated plant pathogen Lachnellula willkommii.</title>
        <authorList>
            <person name="Giroux E."/>
            <person name="Bilodeau G."/>
        </authorList>
    </citation>
    <scope>NUCLEOTIDE SEQUENCE [LARGE SCALE GENOMIC DNA]</scope>
    <source>
        <strain evidence="3 4">CBS 625.97</strain>
    </source>
</reference>
<dbReference type="InterPro" id="IPR050091">
    <property type="entry name" value="PKS_NRPS_Biosynth_Enz"/>
</dbReference>
<dbReference type="GO" id="GO:0044550">
    <property type="term" value="P:secondary metabolite biosynthetic process"/>
    <property type="evidence" value="ECO:0007669"/>
    <property type="project" value="TreeGrafter"/>
</dbReference>
<dbReference type="InterPro" id="IPR001227">
    <property type="entry name" value="Ac_transferase_dom_sf"/>
</dbReference>
<comment type="caution">
    <text evidence="3">The sequence shown here is derived from an EMBL/GenBank/DDBJ whole genome shotgun (WGS) entry which is preliminary data.</text>
</comment>
<dbReference type="EMBL" id="QGMG01000037">
    <property type="protein sequence ID" value="TVY58529.1"/>
    <property type="molecule type" value="Genomic_DNA"/>
</dbReference>